<keyword evidence="4" id="KW-1185">Reference proteome</keyword>
<dbReference type="CDD" id="cd01449">
    <property type="entry name" value="TST_Repeat_2"/>
    <property type="match status" value="1"/>
</dbReference>
<dbReference type="EMBL" id="CP064782">
    <property type="protein sequence ID" value="QWT49609.1"/>
    <property type="molecule type" value="Genomic_DNA"/>
</dbReference>
<dbReference type="InterPro" id="IPR001763">
    <property type="entry name" value="Rhodanese-like_dom"/>
</dbReference>
<name>A0A975XVA1_9RHOO</name>
<evidence type="ECO:0000313" key="4">
    <source>
        <dbReference type="Proteomes" id="UP000683428"/>
    </source>
</evidence>
<keyword evidence="1" id="KW-0808">Transferase</keyword>
<sequence>MTVSPLISVAELADHLEDPDWRVVDCRHNLAAPEAGEAAYQENHIPGAVFMHMDRDLSGPKTGHNGRHPLPEVVLLVRRLEMLGIGNQTRVVAYDDCGGMMAARLWWLLGWLGHGAVSVLDGGFPAWVGAGQPVDGAAPQPRLGHFTARVQPWVVLASKVLAGLGHPGRLILDARAPDRFHGENETMDPVGGHIPGARNRFFRNNLTPEGQFKPAHELQREFLEILGSLSPEQVIHQCGSGVSACHNVLAMEVAGLPGSKLYAGSWSEWCSDPARPVEK</sequence>
<dbReference type="InterPro" id="IPR045078">
    <property type="entry name" value="TST/MPST-like"/>
</dbReference>
<dbReference type="PROSITE" id="PS50206">
    <property type="entry name" value="RHODANESE_3"/>
    <property type="match status" value="2"/>
</dbReference>
<evidence type="ECO:0000313" key="3">
    <source>
        <dbReference type="EMBL" id="QWT49609.1"/>
    </source>
</evidence>
<organism evidence="3 4">
    <name type="scientific">Azospira inquinata</name>
    <dbReference type="NCBI Taxonomy" id="2785627"/>
    <lineage>
        <taxon>Bacteria</taxon>
        <taxon>Pseudomonadati</taxon>
        <taxon>Pseudomonadota</taxon>
        <taxon>Betaproteobacteria</taxon>
        <taxon>Rhodocyclales</taxon>
        <taxon>Rhodocyclaceae</taxon>
        <taxon>Azospira</taxon>
    </lineage>
</organism>
<dbReference type="RefSeq" id="WP_216126368.1">
    <property type="nucleotide sequence ID" value="NZ_CP064782.1"/>
</dbReference>
<dbReference type="PANTHER" id="PTHR11364:SF27">
    <property type="entry name" value="SULFURTRANSFERASE"/>
    <property type="match status" value="1"/>
</dbReference>
<feature type="domain" description="Rhodanese" evidence="2">
    <location>
        <begin position="17"/>
        <end position="136"/>
    </location>
</feature>
<accession>A0A975XVA1</accession>
<dbReference type="KEGG" id="aiq:Azoinq_03070"/>
<dbReference type="Pfam" id="PF00581">
    <property type="entry name" value="Rhodanese"/>
    <property type="match status" value="2"/>
</dbReference>
<feature type="domain" description="Rhodanese" evidence="2">
    <location>
        <begin position="165"/>
        <end position="278"/>
    </location>
</feature>
<dbReference type="SMART" id="SM00450">
    <property type="entry name" value="RHOD"/>
    <property type="match status" value="2"/>
</dbReference>
<proteinExistence type="predicted"/>
<evidence type="ECO:0000256" key="1">
    <source>
        <dbReference type="ARBA" id="ARBA00022679"/>
    </source>
</evidence>
<evidence type="ECO:0000259" key="2">
    <source>
        <dbReference type="PROSITE" id="PS50206"/>
    </source>
</evidence>
<dbReference type="Proteomes" id="UP000683428">
    <property type="component" value="Chromosome"/>
</dbReference>
<gene>
    <name evidence="3" type="ORF">Azoinq_03070</name>
</gene>
<dbReference type="CDD" id="cd01448">
    <property type="entry name" value="TST_Repeat_1"/>
    <property type="match status" value="1"/>
</dbReference>
<dbReference type="AlphaFoldDB" id="A0A975XVA1"/>
<protein>
    <submittedName>
        <fullName evidence="3">Sulfurtransferase</fullName>
    </submittedName>
</protein>
<dbReference type="PANTHER" id="PTHR11364">
    <property type="entry name" value="THIOSULFATE SULFERTANSFERASE"/>
    <property type="match status" value="1"/>
</dbReference>
<dbReference type="GO" id="GO:0004792">
    <property type="term" value="F:thiosulfate-cyanide sulfurtransferase activity"/>
    <property type="evidence" value="ECO:0007669"/>
    <property type="project" value="TreeGrafter"/>
</dbReference>
<reference evidence="3" key="1">
    <citation type="submission" date="2020-11" db="EMBL/GenBank/DDBJ databases">
        <title>Azospira inquinata sp. nov.</title>
        <authorList>
            <person name="Moe W.M."/>
            <person name="Mikes M.C."/>
        </authorList>
    </citation>
    <scope>NUCLEOTIDE SEQUENCE</scope>
    <source>
        <strain evidence="3">Azo-3</strain>
    </source>
</reference>